<evidence type="ECO:0000313" key="2">
    <source>
        <dbReference type="EMBL" id="CUS11743.1"/>
    </source>
</evidence>
<feature type="compositionally biased region" description="Basic and acidic residues" evidence="1">
    <location>
        <begin position="162"/>
        <end position="179"/>
    </location>
</feature>
<dbReference type="AlphaFoldDB" id="A0A292PZ34"/>
<dbReference type="EMBL" id="LN891013">
    <property type="protein sequence ID" value="CUS11743.1"/>
    <property type="molecule type" value="Genomic_DNA"/>
</dbReference>
<organism evidence="2 3">
    <name type="scientific">Tuber aestivum</name>
    <name type="common">summer truffle</name>
    <dbReference type="NCBI Taxonomy" id="59557"/>
    <lineage>
        <taxon>Eukaryota</taxon>
        <taxon>Fungi</taxon>
        <taxon>Dikarya</taxon>
        <taxon>Ascomycota</taxon>
        <taxon>Pezizomycotina</taxon>
        <taxon>Pezizomycetes</taxon>
        <taxon>Pezizales</taxon>
        <taxon>Tuberaceae</taxon>
        <taxon>Tuber</taxon>
    </lineage>
</organism>
<sequence length="179" mass="18772">MMDPEEGQPEDLSSLGFTSFGSKNKRPKHHHPNRSSSNSIPIPPPPGAAQVTTFAGTVGGVGSLPKKPEFTPYIAPAFTPRVPPKFAGGGGNIGGRAKGGGGDELYSPRFVENPWRALEAKFGIRAEWVDMEKVEDGEEGVEAQGGGGGEVGERMTGSGEGVEVHMQEEADGLDERGQS</sequence>
<gene>
    <name evidence="2" type="ORF">GSTUAT00004198001</name>
</gene>
<reference evidence="2" key="1">
    <citation type="submission" date="2015-10" db="EMBL/GenBank/DDBJ databases">
        <authorList>
            <person name="Regsiter A."/>
            <person name="william w."/>
        </authorList>
    </citation>
    <scope>NUCLEOTIDE SEQUENCE</scope>
    <source>
        <strain evidence="2">Montdore</strain>
    </source>
</reference>
<feature type="region of interest" description="Disordered" evidence="1">
    <location>
        <begin position="135"/>
        <end position="179"/>
    </location>
</feature>
<dbReference type="Proteomes" id="UP001412239">
    <property type="component" value="Unassembled WGS sequence"/>
</dbReference>
<protein>
    <submittedName>
        <fullName evidence="2">Uncharacterized protein</fullName>
    </submittedName>
</protein>
<evidence type="ECO:0000313" key="3">
    <source>
        <dbReference type="Proteomes" id="UP001412239"/>
    </source>
</evidence>
<keyword evidence="3" id="KW-1185">Reference proteome</keyword>
<feature type="compositionally biased region" description="Basic residues" evidence="1">
    <location>
        <begin position="23"/>
        <end position="33"/>
    </location>
</feature>
<accession>A0A292PZ34</accession>
<name>A0A292PZ34_9PEZI</name>
<proteinExistence type="predicted"/>
<feature type="region of interest" description="Disordered" evidence="1">
    <location>
        <begin position="1"/>
        <end position="63"/>
    </location>
</feature>
<evidence type="ECO:0000256" key="1">
    <source>
        <dbReference type="SAM" id="MobiDB-lite"/>
    </source>
</evidence>